<dbReference type="GeneID" id="117347898"/>
<gene>
    <name evidence="8" type="primary">LRRC19</name>
</gene>
<dbReference type="PANTHER" id="PTHR31450">
    <property type="entry name" value="LEUCINE-RICH REPEAT-CONTAINING PROTEIN 19 LRRC19 FAMILY MEMBER"/>
    <property type="match status" value="1"/>
</dbReference>
<evidence type="ECO:0000256" key="3">
    <source>
        <dbReference type="ARBA" id="ARBA00022737"/>
    </source>
</evidence>
<dbReference type="Gene3D" id="3.80.10.10">
    <property type="entry name" value="Ribonuclease Inhibitor"/>
    <property type="match status" value="2"/>
</dbReference>
<keyword evidence="5" id="KW-1133">Transmembrane helix</keyword>
<evidence type="ECO:0000313" key="8">
    <source>
        <dbReference type="RefSeq" id="XP_033775294.1"/>
    </source>
</evidence>
<keyword evidence="1" id="KW-0433">Leucine-rich repeat</keyword>
<keyword evidence="5" id="KW-0812">Transmembrane</keyword>
<dbReference type="RefSeq" id="XP_033775294.1">
    <property type="nucleotide sequence ID" value="XM_033919403.1"/>
</dbReference>
<reference evidence="8" key="1">
    <citation type="submission" date="2025-08" db="UniProtKB">
        <authorList>
            <consortium name="RefSeq"/>
        </authorList>
    </citation>
    <scope>IDENTIFICATION</scope>
</reference>
<dbReference type="AlphaFoldDB" id="A0A6P8NW19"/>
<name>A0A6P8NW19_GEOSA</name>
<dbReference type="PROSITE" id="PS51450">
    <property type="entry name" value="LRR"/>
    <property type="match status" value="1"/>
</dbReference>
<dbReference type="GO" id="GO:0038023">
    <property type="term" value="F:signaling receptor activity"/>
    <property type="evidence" value="ECO:0007669"/>
    <property type="project" value="TreeGrafter"/>
</dbReference>
<organism evidence="7 8">
    <name type="scientific">Geotrypetes seraphini</name>
    <name type="common">Gaboon caecilian</name>
    <name type="synonym">Caecilia seraphini</name>
    <dbReference type="NCBI Taxonomy" id="260995"/>
    <lineage>
        <taxon>Eukaryota</taxon>
        <taxon>Metazoa</taxon>
        <taxon>Chordata</taxon>
        <taxon>Craniata</taxon>
        <taxon>Vertebrata</taxon>
        <taxon>Euteleostomi</taxon>
        <taxon>Amphibia</taxon>
        <taxon>Gymnophiona</taxon>
        <taxon>Geotrypetes</taxon>
    </lineage>
</organism>
<feature type="transmembrane region" description="Helical" evidence="5">
    <location>
        <begin position="256"/>
        <end position="277"/>
    </location>
</feature>
<dbReference type="InterPro" id="IPR001611">
    <property type="entry name" value="Leu-rich_rpt"/>
</dbReference>
<evidence type="ECO:0000259" key="6">
    <source>
        <dbReference type="SMART" id="SM00082"/>
    </source>
</evidence>
<dbReference type="InParanoid" id="A0A6P8NW19"/>
<dbReference type="GO" id="GO:1901224">
    <property type="term" value="P:positive regulation of non-canonical NF-kappaB signal transduction"/>
    <property type="evidence" value="ECO:0007669"/>
    <property type="project" value="TreeGrafter"/>
</dbReference>
<protein>
    <submittedName>
        <fullName evidence="8">Leucine-rich repeat-containing protein 19 isoform X1</fullName>
    </submittedName>
</protein>
<evidence type="ECO:0000313" key="7">
    <source>
        <dbReference type="Proteomes" id="UP000515159"/>
    </source>
</evidence>
<sequence length="355" mass="39779">MIYFRNVKNMKIIWLMITVASILYGSSICNTTSQSVVCNRTGLGLSSIPDNLPQNVSILYLSNNNISFSAKDNKILQIYINLNELYLNNNKFTGLPENSFSQLAKLKILNLRNNSINIIEKNAFRGLDNLINLDLGNNRISQWMIATNLHLKNLALDGNPWNCTCSLLSLQNWLNSTKSVTANENTTVCISPEHLVNISVKTVNIKTICLSANDSFEVISTSPTTTLPTSSNQQTSSVNSNNTSSQSGTFLFGKSWKFVVGVIVVALTTALLILLAMKVPTWYKYVISYNHQRLEDDTFNMFEEEFATDKNYIGTFSNREDDAIVVFEQVHAFATDDDGFIEDKYIDAQDLSIQN</sequence>
<dbReference type="SMART" id="SM00369">
    <property type="entry name" value="LRR_TYP"/>
    <property type="match status" value="3"/>
</dbReference>
<dbReference type="Proteomes" id="UP000515159">
    <property type="component" value="Chromosome 1"/>
</dbReference>
<evidence type="ECO:0000256" key="2">
    <source>
        <dbReference type="ARBA" id="ARBA00022729"/>
    </source>
</evidence>
<accession>A0A6P8NW19</accession>
<keyword evidence="3" id="KW-0677">Repeat</keyword>
<dbReference type="InterPro" id="IPR000483">
    <property type="entry name" value="Cys-rich_flank_reg_C"/>
</dbReference>
<dbReference type="Pfam" id="PF15176">
    <property type="entry name" value="LRR19-TM"/>
    <property type="match status" value="1"/>
</dbReference>
<dbReference type="InterPro" id="IPR003591">
    <property type="entry name" value="Leu-rich_rpt_typical-subtyp"/>
</dbReference>
<dbReference type="Pfam" id="PF13855">
    <property type="entry name" value="LRR_8"/>
    <property type="match status" value="1"/>
</dbReference>
<dbReference type="PANTHER" id="PTHR31450:SF4">
    <property type="entry name" value="LEUCINE-RICH REPEAT-CONTAINING PROTEIN 19"/>
    <property type="match status" value="1"/>
</dbReference>
<dbReference type="KEGG" id="gsh:117347898"/>
<evidence type="ECO:0000256" key="1">
    <source>
        <dbReference type="ARBA" id="ARBA00022614"/>
    </source>
</evidence>
<keyword evidence="5" id="KW-0472">Membrane</keyword>
<keyword evidence="2" id="KW-0732">Signal</keyword>
<dbReference type="CTD" id="64922"/>
<feature type="region of interest" description="Disordered" evidence="4">
    <location>
        <begin position="223"/>
        <end position="243"/>
    </location>
</feature>
<evidence type="ECO:0000256" key="4">
    <source>
        <dbReference type="SAM" id="MobiDB-lite"/>
    </source>
</evidence>
<evidence type="ECO:0000256" key="5">
    <source>
        <dbReference type="SAM" id="Phobius"/>
    </source>
</evidence>
<dbReference type="OrthoDB" id="1394818at2759"/>
<dbReference type="SMART" id="SM00082">
    <property type="entry name" value="LRRCT"/>
    <property type="match status" value="1"/>
</dbReference>
<dbReference type="InterPro" id="IPR032675">
    <property type="entry name" value="LRR_dom_sf"/>
</dbReference>
<keyword evidence="7" id="KW-1185">Reference proteome</keyword>
<dbReference type="SUPFAM" id="SSF52058">
    <property type="entry name" value="L domain-like"/>
    <property type="match status" value="1"/>
</dbReference>
<feature type="domain" description="LRRCT" evidence="6">
    <location>
        <begin position="159"/>
        <end position="210"/>
    </location>
</feature>
<dbReference type="GO" id="GO:0005886">
    <property type="term" value="C:plasma membrane"/>
    <property type="evidence" value="ECO:0007669"/>
    <property type="project" value="TreeGrafter"/>
</dbReference>
<proteinExistence type="predicted"/>
<dbReference type="FunCoup" id="A0A6P8NW19">
    <property type="interactions" value="107"/>
</dbReference>